<protein>
    <recommendedName>
        <fullName evidence="3">STAS domain-containing protein</fullName>
    </recommendedName>
</protein>
<dbReference type="EMBL" id="WHJG01000059">
    <property type="protein sequence ID" value="NHZ83695.1"/>
    <property type="molecule type" value="Genomic_DNA"/>
</dbReference>
<evidence type="ECO:0000313" key="2">
    <source>
        <dbReference type="Proteomes" id="UP000621455"/>
    </source>
</evidence>
<sequence>MRNIAENPIIIVLPVVLTRDTVQGLVMHLFRQLKSRPGCVCLDFMQLKKIQVGGVTVLCNLISLCRQMGIRVEHNAADFCDAFEFVKRSGLLAFSEAGRQAPPTCPQFLPIKTVRYERSHAYVHFELVPWLASNLGLETGELGTLRVCFEEIFNNIRDHSSIEVGCSAAHYDEKSGDITICVADFGVGIPGRVRLHRPELTTDQAAIAMACVEGFTTQTTPKNMGAGLHVLIRNVVEKNRGTVDIISGQGGYTCSAATKKGSSKRVGRSARATYPGTMIKIVLQKNKFVPDDIDEEDFTWE</sequence>
<comment type="caution">
    <text evidence="1">The sequence shown here is derived from an EMBL/GenBank/DDBJ whole genome shotgun (WGS) entry which is preliminary data.</text>
</comment>
<dbReference type="RefSeq" id="WP_167093623.1">
    <property type="nucleotide sequence ID" value="NZ_WHJG01000059.1"/>
</dbReference>
<dbReference type="InterPro" id="IPR036890">
    <property type="entry name" value="HATPase_C_sf"/>
</dbReference>
<dbReference type="Proteomes" id="UP000621455">
    <property type="component" value="Unassembled WGS sequence"/>
</dbReference>
<accession>A0ABX0NK60</accession>
<dbReference type="SUPFAM" id="SSF55874">
    <property type="entry name" value="ATPase domain of HSP90 chaperone/DNA topoisomerase II/histidine kinase"/>
    <property type="match status" value="1"/>
</dbReference>
<reference evidence="1 2" key="1">
    <citation type="submission" date="2019-10" db="EMBL/GenBank/DDBJ databases">
        <title>Taxonomy of Antarctic Massilia spp.: description of Massilia rubra sp. nov., Massilia aquatica sp. nov., Massilia mucilaginosa sp. nov., Massilia frigida sp. nov. isolated from streams, lakes and regoliths.</title>
        <authorList>
            <person name="Holochova P."/>
            <person name="Sedlacek I."/>
            <person name="Kralova S."/>
            <person name="Maslanova I."/>
            <person name="Busse H.-J."/>
            <person name="Stankova E."/>
            <person name="Vrbovska V."/>
            <person name="Kovarovic V."/>
            <person name="Bartak M."/>
            <person name="Svec P."/>
            <person name="Pantucek R."/>
        </authorList>
    </citation>
    <scope>NUCLEOTIDE SEQUENCE [LARGE SCALE GENOMIC DNA]</scope>
    <source>
        <strain evidence="1 2">CCM 8695</strain>
    </source>
</reference>
<dbReference type="Gene3D" id="3.30.565.10">
    <property type="entry name" value="Histidine kinase-like ATPase, C-terminal domain"/>
    <property type="match status" value="1"/>
</dbReference>
<keyword evidence="2" id="KW-1185">Reference proteome</keyword>
<evidence type="ECO:0000313" key="1">
    <source>
        <dbReference type="EMBL" id="NHZ83695.1"/>
    </source>
</evidence>
<evidence type="ECO:0008006" key="3">
    <source>
        <dbReference type="Google" id="ProtNLM"/>
    </source>
</evidence>
<name>A0ABX0NK60_9BURK</name>
<proteinExistence type="predicted"/>
<organism evidence="1 2">
    <name type="scientific">Massilia frigida</name>
    <dbReference type="NCBI Taxonomy" id="2609281"/>
    <lineage>
        <taxon>Bacteria</taxon>
        <taxon>Pseudomonadati</taxon>
        <taxon>Pseudomonadota</taxon>
        <taxon>Betaproteobacteria</taxon>
        <taxon>Burkholderiales</taxon>
        <taxon>Oxalobacteraceae</taxon>
        <taxon>Telluria group</taxon>
        <taxon>Massilia</taxon>
    </lineage>
</organism>
<gene>
    <name evidence="1" type="ORF">F2P44_31170</name>
</gene>